<dbReference type="AlphaFoldDB" id="A0A0W8E420"/>
<sequence>MKRLLLKFKPLRNEINSISTEAVFRIYVQSDFAQIAFEFESDVIKELAEFNIKLEFSILSWGGVED</sequence>
<proteinExistence type="predicted"/>
<gene>
    <name evidence="1" type="ORF">ASZ90_019493</name>
</gene>
<dbReference type="EMBL" id="LNQE01001892">
    <property type="protein sequence ID" value="KUG03153.1"/>
    <property type="molecule type" value="Genomic_DNA"/>
</dbReference>
<accession>A0A0W8E420</accession>
<reference evidence="1" key="1">
    <citation type="journal article" date="2015" name="Proc. Natl. Acad. Sci. U.S.A.">
        <title>Networks of energetic and metabolic interactions define dynamics in microbial communities.</title>
        <authorList>
            <person name="Embree M."/>
            <person name="Liu J.K."/>
            <person name="Al-Bassam M.M."/>
            <person name="Zengler K."/>
        </authorList>
    </citation>
    <scope>NUCLEOTIDE SEQUENCE</scope>
</reference>
<name>A0A0W8E420_9ZZZZ</name>
<evidence type="ECO:0000313" key="1">
    <source>
        <dbReference type="EMBL" id="KUG03153.1"/>
    </source>
</evidence>
<comment type="caution">
    <text evidence="1">The sequence shown here is derived from an EMBL/GenBank/DDBJ whole genome shotgun (WGS) entry which is preliminary data.</text>
</comment>
<protein>
    <submittedName>
        <fullName evidence="1">Uncharacterized protein</fullName>
    </submittedName>
</protein>
<organism evidence="1">
    <name type="scientific">hydrocarbon metagenome</name>
    <dbReference type="NCBI Taxonomy" id="938273"/>
    <lineage>
        <taxon>unclassified sequences</taxon>
        <taxon>metagenomes</taxon>
        <taxon>ecological metagenomes</taxon>
    </lineage>
</organism>